<dbReference type="EMBL" id="LHUR01000005">
    <property type="protein sequence ID" value="KOA21519.1"/>
    <property type="molecule type" value="Genomic_DNA"/>
</dbReference>
<gene>
    <name evidence="2" type="ORF">CLHOM_01900</name>
</gene>
<accession>A0A0L6ZEV3</accession>
<evidence type="ECO:0000313" key="2">
    <source>
        <dbReference type="EMBL" id="KOA21519.1"/>
    </source>
</evidence>
<evidence type="ECO:0000256" key="1">
    <source>
        <dbReference type="SAM" id="Phobius"/>
    </source>
</evidence>
<reference evidence="3" key="1">
    <citation type="submission" date="2015-08" db="EMBL/GenBank/DDBJ databases">
        <title>Genome sequence of the strict anaerobe Clostridium homopropionicum LuHBu1 (DSM 5847T).</title>
        <authorList>
            <person name="Poehlein A."/>
            <person name="Beck M."/>
            <person name="Schiel-Bengelsdorf B."/>
            <person name="Bengelsdorf F.R."/>
            <person name="Daniel R."/>
            <person name="Duerre P."/>
        </authorList>
    </citation>
    <scope>NUCLEOTIDE SEQUENCE [LARGE SCALE GENOMIC DNA]</scope>
    <source>
        <strain evidence="3">DSM 5847</strain>
    </source>
</reference>
<proteinExistence type="predicted"/>
<name>A0A0L6ZEV3_9CLOT</name>
<keyword evidence="1" id="KW-0472">Membrane</keyword>
<dbReference type="AlphaFoldDB" id="A0A0L6ZEV3"/>
<keyword evidence="3" id="KW-1185">Reference proteome</keyword>
<sequence>MKYVILYLIIINLYGIYIMYIDKKRAKERKWRISEKSIFLVALFFGGIGVI</sequence>
<dbReference type="Proteomes" id="UP000037043">
    <property type="component" value="Unassembled WGS sequence"/>
</dbReference>
<keyword evidence="1" id="KW-1133">Transmembrane helix</keyword>
<keyword evidence="1" id="KW-0812">Transmembrane</keyword>
<dbReference type="InterPro" id="IPR010718">
    <property type="entry name" value="DUF1294"/>
</dbReference>
<dbReference type="Pfam" id="PF06961">
    <property type="entry name" value="DUF1294"/>
    <property type="match status" value="1"/>
</dbReference>
<organism evidence="2 3">
    <name type="scientific">Clostridium homopropionicum DSM 5847</name>
    <dbReference type="NCBI Taxonomy" id="1121318"/>
    <lineage>
        <taxon>Bacteria</taxon>
        <taxon>Bacillati</taxon>
        <taxon>Bacillota</taxon>
        <taxon>Clostridia</taxon>
        <taxon>Eubacteriales</taxon>
        <taxon>Clostridiaceae</taxon>
        <taxon>Clostridium</taxon>
    </lineage>
</organism>
<dbReference type="STRING" id="36844.SAMN04488501_10531"/>
<dbReference type="RefSeq" id="WP_423230620.1">
    <property type="nucleotide sequence ID" value="NZ_LHUR01000005.1"/>
</dbReference>
<comment type="caution">
    <text evidence="2">The sequence shown here is derived from an EMBL/GenBank/DDBJ whole genome shotgun (WGS) entry which is preliminary data.</text>
</comment>
<protein>
    <recommendedName>
        <fullName evidence="4">DUF1294 domain-containing protein</fullName>
    </recommendedName>
</protein>
<feature type="transmembrane region" description="Helical" evidence="1">
    <location>
        <begin position="33"/>
        <end position="50"/>
    </location>
</feature>
<evidence type="ECO:0000313" key="3">
    <source>
        <dbReference type="Proteomes" id="UP000037043"/>
    </source>
</evidence>
<dbReference type="PATRIC" id="fig|1121318.3.peg.190"/>
<feature type="transmembrane region" description="Helical" evidence="1">
    <location>
        <begin position="6"/>
        <end position="21"/>
    </location>
</feature>
<evidence type="ECO:0008006" key="4">
    <source>
        <dbReference type="Google" id="ProtNLM"/>
    </source>
</evidence>